<name>B2CKX3_9SCOR</name>
<organism evidence="2">
    <name type="scientific">Uroctonus mordax</name>
    <name type="common">western forest scorpion</name>
    <dbReference type="NCBI Taxonomy" id="507508"/>
    <lineage>
        <taxon>Eukaryota</taxon>
        <taxon>Metazoa</taxon>
        <taxon>Ecdysozoa</taxon>
        <taxon>Arthropoda</taxon>
        <taxon>Chelicerata</taxon>
        <taxon>Arachnida</taxon>
        <taxon>Scorpiones</taxon>
        <taxon>Iurida</taxon>
        <taxon>Chactoidea</taxon>
        <taxon>Chactidae</taxon>
        <taxon>Uroctoninae</taxon>
        <taxon>Uroctonus</taxon>
    </lineage>
</organism>
<keyword evidence="1" id="KW-0472">Membrane</keyword>
<keyword evidence="2" id="KW-0496">Mitochondrion</keyword>
<protein>
    <submittedName>
        <fullName evidence="2">ATP synthase subunit 8</fullName>
    </submittedName>
</protein>
<dbReference type="AlphaFoldDB" id="B2CKX3"/>
<keyword evidence="1" id="KW-1133">Transmembrane helix</keyword>
<accession>B2CKX3</accession>
<dbReference type="EMBL" id="EU523756">
    <property type="protein sequence ID" value="ACA62672.1"/>
    <property type="molecule type" value="Genomic_DNA"/>
</dbReference>
<evidence type="ECO:0000313" key="2">
    <source>
        <dbReference type="EMBL" id="ACA62672.1"/>
    </source>
</evidence>
<dbReference type="RefSeq" id="YP_001936648.1">
    <property type="nucleotide sequence ID" value="NC_010782.1"/>
</dbReference>
<gene>
    <name evidence="2" type="primary">ATP8</name>
</gene>
<reference evidence="2" key="1">
    <citation type="journal article" date="2008" name="Mol. Biol. Evol.">
        <title>Parallel evolution of truncated transfer RNA genes in arachnid mitochondrial genomes.</title>
        <authorList>
            <person name="Masta S.E."/>
            <person name="Boore J.L."/>
        </authorList>
    </citation>
    <scope>NUCLEOTIDE SEQUENCE</scope>
</reference>
<evidence type="ECO:0000256" key="1">
    <source>
        <dbReference type="SAM" id="Phobius"/>
    </source>
</evidence>
<feature type="transmembrane region" description="Helical" evidence="1">
    <location>
        <begin position="6"/>
        <end position="31"/>
    </location>
</feature>
<sequence length="51" mass="6397">MPQMSPLGWAWMVVFVILGYFLFLMLFYFMFKYEIVLDEIKIKFMSFVWLW</sequence>
<proteinExistence type="predicted"/>
<geneLocation type="mitochondrion" evidence="2"/>
<dbReference type="GeneID" id="6336154"/>
<keyword evidence="1" id="KW-0812">Transmembrane</keyword>
<dbReference type="CTD" id="4509"/>